<keyword evidence="4" id="KW-1185">Reference proteome</keyword>
<keyword evidence="1" id="KW-0106">Calcium</keyword>
<organism evidence="3 4">
    <name type="scientific">Entamoeba invadens IP1</name>
    <dbReference type="NCBI Taxonomy" id="370355"/>
    <lineage>
        <taxon>Eukaryota</taxon>
        <taxon>Amoebozoa</taxon>
        <taxon>Evosea</taxon>
        <taxon>Archamoebae</taxon>
        <taxon>Mastigamoebida</taxon>
        <taxon>Entamoebidae</taxon>
        <taxon>Entamoeba</taxon>
    </lineage>
</organism>
<reference evidence="3 4" key="1">
    <citation type="submission" date="2012-10" db="EMBL/GenBank/DDBJ databases">
        <authorList>
            <person name="Zafar N."/>
            <person name="Inman J."/>
            <person name="Hall N."/>
            <person name="Lorenzi H."/>
            <person name="Caler E."/>
        </authorList>
    </citation>
    <scope>NUCLEOTIDE SEQUENCE [LARGE SCALE GENOMIC DNA]</scope>
    <source>
        <strain evidence="3 4">IP1</strain>
    </source>
</reference>
<dbReference type="EMBL" id="KB206565">
    <property type="protein sequence ID" value="ELP89884.1"/>
    <property type="molecule type" value="Genomic_DNA"/>
</dbReference>
<dbReference type="RefSeq" id="XP_004256655.1">
    <property type="nucleotide sequence ID" value="XM_004256607.1"/>
</dbReference>
<feature type="domain" description="EF-hand" evidence="2">
    <location>
        <begin position="93"/>
        <end position="120"/>
    </location>
</feature>
<dbReference type="InterPro" id="IPR011992">
    <property type="entry name" value="EF-hand-dom_pair"/>
</dbReference>
<dbReference type="AlphaFoldDB" id="A0A0A1UC90"/>
<name>A0A0A1UC90_ENTIV</name>
<dbReference type="PROSITE" id="PS00018">
    <property type="entry name" value="EF_HAND_1"/>
    <property type="match status" value="1"/>
</dbReference>
<dbReference type="Gene3D" id="1.10.238.10">
    <property type="entry name" value="EF-hand"/>
    <property type="match status" value="1"/>
</dbReference>
<dbReference type="Proteomes" id="UP000014680">
    <property type="component" value="Unassembled WGS sequence"/>
</dbReference>
<dbReference type="SUPFAM" id="SSF47473">
    <property type="entry name" value="EF-hand"/>
    <property type="match status" value="1"/>
</dbReference>
<dbReference type="GO" id="GO:0005509">
    <property type="term" value="F:calcium ion binding"/>
    <property type="evidence" value="ECO:0007669"/>
    <property type="project" value="InterPro"/>
</dbReference>
<sequence>MSSEVAKAEVFFYKVFGNGRSDVDGAEFISGLQQHYNIENKKYKQVFEYIFYFITGQRASEKTKVSKKKFVEFYNYLPVLEIPDVERILSLVLFKMIDKDGNGTVDEGEFAKFTALMQKAGIKEKHKEGDFAFSAIKTQTDKTITLEQFHQWFRTKSWASD</sequence>
<dbReference type="KEGG" id="eiv:EIN_462400"/>
<proteinExistence type="predicted"/>
<evidence type="ECO:0000259" key="2">
    <source>
        <dbReference type="PROSITE" id="PS50222"/>
    </source>
</evidence>
<accession>A0A0A1UC90</accession>
<dbReference type="InterPro" id="IPR018247">
    <property type="entry name" value="EF_Hand_1_Ca_BS"/>
</dbReference>
<dbReference type="VEuPathDB" id="AmoebaDB:EIN_462400"/>
<evidence type="ECO:0000256" key="1">
    <source>
        <dbReference type="ARBA" id="ARBA00022837"/>
    </source>
</evidence>
<dbReference type="InterPro" id="IPR002048">
    <property type="entry name" value="EF_hand_dom"/>
</dbReference>
<dbReference type="GeneID" id="14888867"/>
<protein>
    <recommendedName>
        <fullName evidence="2">EF-hand domain-containing protein</fullName>
    </recommendedName>
</protein>
<dbReference type="PROSITE" id="PS50222">
    <property type="entry name" value="EF_HAND_2"/>
    <property type="match status" value="1"/>
</dbReference>
<evidence type="ECO:0000313" key="3">
    <source>
        <dbReference type="EMBL" id="ELP89884.1"/>
    </source>
</evidence>
<evidence type="ECO:0000313" key="4">
    <source>
        <dbReference type="Proteomes" id="UP000014680"/>
    </source>
</evidence>
<gene>
    <name evidence="3" type="ORF">EIN_462400</name>
</gene>